<feature type="compositionally biased region" description="Basic and acidic residues" evidence="1">
    <location>
        <begin position="100"/>
        <end position="109"/>
    </location>
</feature>
<keyword evidence="3" id="KW-1185">Reference proteome</keyword>
<feature type="region of interest" description="Disordered" evidence="1">
    <location>
        <begin position="268"/>
        <end position="303"/>
    </location>
</feature>
<dbReference type="AlphaFoldDB" id="A6FZ43"/>
<gene>
    <name evidence="2" type="ORF">PPSIR1_30320</name>
</gene>
<evidence type="ECO:0000256" key="1">
    <source>
        <dbReference type="SAM" id="MobiDB-lite"/>
    </source>
</evidence>
<comment type="caution">
    <text evidence="2">The sequence shown here is derived from an EMBL/GenBank/DDBJ whole genome shotgun (WGS) entry which is preliminary data.</text>
</comment>
<feature type="compositionally biased region" description="Basic and acidic residues" evidence="1">
    <location>
        <begin position="204"/>
        <end position="213"/>
    </location>
</feature>
<feature type="region of interest" description="Disordered" evidence="1">
    <location>
        <begin position="46"/>
        <end position="244"/>
    </location>
</feature>
<protein>
    <submittedName>
        <fullName evidence="2">Uncharacterized protein</fullName>
    </submittedName>
</protein>
<feature type="compositionally biased region" description="Low complexity" evidence="1">
    <location>
        <begin position="125"/>
        <end position="150"/>
    </location>
</feature>
<feature type="compositionally biased region" description="Low complexity" evidence="1">
    <location>
        <begin position="163"/>
        <end position="172"/>
    </location>
</feature>
<organism evidence="2 3">
    <name type="scientific">Plesiocystis pacifica SIR-1</name>
    <dbReference type="NCBI Taxonomy" id="391625"/>
    <lineage>
        <taxon>Bacteria</taxon>
        <taxon>Pseudomonadati</taxon>
        <taxon>Myxococcota</taxon>
        <taxon>Polyangia</taxon>
        <taxon>Nannocystales</taxon>
        <taxon>Nannocystaceae</taxon>
        <taxon>Plesiocystis</taxon>
    </lineage>
</organism>
<accession>A6FZ43</accession>
<dbReference type="Proteomes" id="UP000005801">
    <property type="component" value="Unassembled WGS sequence"/>
</dbReference>
<dbReference type="STRING" id="391625.PPSIR1_30320"/>
<proteinExistence type="predicted"/>
<reference evidence="2 3" key="1">
    <citation type="submission" date="2007-06" db="EMBL/GenBank/DDBJ databases">
        <authorList>
            <person name="Shimkets L."/>
            <person name="Ferriera S."/>
            <person name="Johnson J."/>
            <person name="Kravitz S."/>
            <person name="Beeson K."/>
            <person name="Sutton G."/>
            <person name="Rogers Y.-H."/>
            <person name="Friedman R."/>
            <person name="Frazier M."/>
            <person name="Venter J.C."/>
        </authorList>
    </citation>
    <scope>NUCLEOTIDE SEQUENCE [LARGE SCALE GENOMIC DNA]</scope>
    <source>
        <strain evidence="2 3">SIR-1</strain>
    </source>
</reference>
<dbReference type="RefSeq" id="WP_006969742.1">
    <property type="nucleotide sequence ID" value="NZ_ABCS01000005.1"/>
</dbReference>
<name>A6FZ43_9BACT</name>
<dbReference type="EMBL" id="ABCS01000005">
    <property type="protein sequence ID" value="EDM81198.1"/>
    <property type="molecule type" value="Genomic_DNA"/>
</dbReference>
<evidence type="ECO:0000313" key="3">
    <source>
        <dbReference type="Proteomes" id="UP000005801"/>
    </source>
</evidence>
<sequence>MTELESALAAQVAVLDSLERQLAALAGSVGAAPPVGVAPVVEGQAGDARALAAPPERSGDAPERAGADEGTRDWPSQRAVERSSDVGSSRDAATGPGDRNANEAKRGRGESPWAAPLRVGPAQRAPAGDEGSASAAEARSPWAGGRLVLGGRRRAVRPEPTPEQRTPTSTREAPVELHQSAPAPTEPLASNSPRHTVEASTLDAPRRVARELAEPLPVSSRAARSEAALDTAARPSRPAREPLRANENAAAFDLPPPLRAHAVAETPFGPRAGALGSSEDLRFHPAASGHPEPSPEPDLDDELDALDQLEERLADVLERALFEQGVEP</sequence>
<evidence type="ECO:0000313" key="2">
    <source>
        <dbReference type="EMBL" id="EDM81198.1"/>
    </source>
</evidence>
<feature type="compositionally biased region" description="Basic and acidic residues" evidence="1">
    <location>
        <begin position="57"/>
        <end position="72"/>
    </location>
</feature>